<dbReference type="EMBL" id="FLUL01000001">
    <property type="protein sequence ID" value="SBW09049.1"/>
    <property type="molecule type" value="Genomic_DNA"/>
</dbReference>
<dbReference type="PANTHER" id="PTHR42751">
    <property type="entry name" value="SODIUM/HYDROGEN EXCHANGER FAMILY/TRKA DOMAIN PROTEIN"/>
    <property type="match status" value="1"/>
</dbReference>
<dbReference type="GO" id="GO:0016020">
    <property type="term" value="C:membrane"/>
    <property type="evidence" value="ECO:0007669"/>
    <property type="project" value="UniProtKB-SubCell"/>
</dbReference>
<comment type="similarity">
    <text evidence="2">Belongs to the monovalent cation:proton antiporter 2 (CPA2) transporter (TC 2.A.37) family.</text>
</comment>
<evidence type="ECO:0000256" key="5">
    <source>
        <dbReference type="ARBA" id="ARBA00022692"/>
    </source>
</evidence>
<dbReference type="Pfam" id="PF00999">
    <property type="entry name" value="Na_H_Exchanger"/>
    <property type="match status" value="1"/>
</dbReference>
<keyword evidence="5 8" id="KW-0812">Transmembrane</keyword>
<feature type="transmembrane region" description="Helical" evidence="8">
    <location>
        <begin position="558"/>
        <end position="579"/>
    </location>
</feature>
<feature type="transmembrane region" description="Helical" evidence="8">
    <location>
        <begin position="370"/>
        <end position="398"/>
    </location>
</feature>
<dbReference type="Gene3D" id="1.20.1530.20">
    <property type="match status" value="1"/>
</dbReference>
<dbReference type="GO" id="GO:0008324">
    <property type="term" value="F:monoatomic cation transmembrane transporter activity"/>
    <property type="evidence" value="ECO:0007669"/>
    <property type="project" value="InterPro"/>
</dbReference>
<dbReference type="PANTHER" id="PTHR42751:SF3">
    <property type="entry name" value="SODIUM_GLUTAMATE SYMPORTER"/>
    <property type="match status" value="1"/>
</dbReference>
<accession>A0A212KBE6</accession>
<evidence type="ECO:0000256" key="8">
    <source>
        <dbReference type="SAM" id="Phobius"/>
    </source>
</evidence>
<feature type="transmembrane region" description="Helical" evidence="8">
    <location>
        <begin position="82"/>
        <end position="103"/>
    </location>
</feature>
<feature type="transmembrane region" description="Helical" evidence="8">
    <location>
        <begin position="148"/>
        <end position="167"/>
    </location>
</feature>
<gene>
    <name evidence="10" type="ORF">KL86DYS2_13528</name>
</gene>
<dbReference type="InterPro" id="IPR036721">
    <property type="entry name" value="RCK_C_sf"/>
</dbReference>
<dbReference type="SUPFAM" id="SSF116726">
    <property type="entry name" value="TrkA C-terminal domain-like"/>
    <property type="match status" value="2"/>
</dbReference>
<reference evidence="10" key="1">
    <citation type="submission" date="2016-04" db="EMBL/GenBank/DDBJ databases">
        <authorList>
            <person name="Evans L.H."/>
            <person name="Alamgir A."/>
            <person name="Owens N."/>
            <person name="Weber N.D."/>
            <person name="Virtaneva K."/>
            <person name="Barbian K."/>
            <person name="Babar A."/>
            <person name="Rosenke K."/>
        </authorList>
    </citation>
    <scope>NUCLEOTIDE SEQUENCE</scope>
    <source>
        <strain evidence="10">86-2</strain>
    </source>
</reference>
<organism evidence="10">
    <name type="scientific">uncultured Dysgonomonas sp</name>
    <dbReference type="NCBI Taxonomy" id="206096"/>
    <lineage>
        <taxon>Bacteria</taxon>
        <taxon>Pseudomonadati</taxon>
        <taxon>Bacteroidota</taxon>
        <taxon>Bacteroidia</taxon>
        <taxon>Bacteroidales</taxon>
        <taxon>Dysgonomonadaceae</taxon>
        <taxon>Dysgonomonas</taxon>
        <taxon>environmental samples</taxon>
    </lineage>
</organism>
<keyword evidence="3" id="KW-0813">Transport</keyword>
<dbReference type="GO" id="GO:0006813">
    <property type="term" value="P:potassium ion transport"/>
    <property type="evidence" value="ECO:0007669"/>
    <property type="project" value="UniProtKB-KW"/>
</dbReference>
<dbReference type="GO" id="GO:1902600">
    <property type="term" value="P:proton transmembrane transport"/>
    <property type="evidence" value="ECO:0007669"/>
    <property type="project" value="InterPro"/>
</dbReference>
<dbReference type="InterPro" id="IPR038770">
    <property type="entry name" value="Na+/solute_symporter_sf"/>
</dbReference>
<feature type="transmembrane region" description="Helical" evidence="8">
    <location>
        <begin position="251"/>
        <end position="283"/>
    </location>
</feature>
<feature type="transmembrane region" description="Helical" evidence="8">
    <location>
        <begin position="487"/>
        <end position="509"/>
    </location>
</feature>
<name>A0A212KBE6_9BACT</name>
<dbReference type="PROSITE" id="PS51202">
    <property type="entry name" value="RCK_C"/>
    <property type="match status" value="2"/>
</dbReference>
<feature type="transmembrane region" description="Helical" evidence="8">
    <location>
        <begin position="179"/>
        <end position="200"/>
    </location>
</feature>
<evidence type="ECO:0000256" key="3">
    <source>
        <dbReference type="ARBA" id="ARBA00022448"/>
    </source>
</evidence>
<evidence type="ECO:0000313" key="10">
    <source>
        <dbReference type="EMBL" id="SBW09049.1"/>
    </source>
</evidence>
<dbReference type="InterPro" id="IPR006153">
    <property type="entry name" value="Cation/H_exchanger_TM"/>
</dbReference>
<dbReference type="RefSeq" id="WP_283686038.1">
    <property type="nucleotide sequence ID" value="NZ_CALESN010000045.1"/>
</dbReference>
<keyword evidence="6 8" id="KW-1133">Transmembrane helix</keyword>
<keyword evidence="4" id="KW-0406">Ion transport</keyword>
<feature type="transmembrane region" description="Helical" evidence="8">
    <location>
        <begin position="453"/>
        <end position="475"/>
    </location>
</feature>
<feature type="transmembrane region" description="Helical" evidence="8">
    <location>
        <begin position="328"/>
        <end position="350"/>
    </location>
</feature>
<protein>
    <recommendedName>
        <fullName evidence="9">RCK C-terminal domain-containing protein</fullName>
    </recommendedName>
</protein>
<dbReference type="Gene3D" id="3.30.70.1450">
    <property type="entry name" value="Regulator of K+ conductance, C-terminal domain"/>
    <property type="match status" value="2"/>
</dbReference>
<sequence>MAHLPDFISDLAIILITAGIVTIIFKWLKQPVVLGYIVAGFLASLHFKKFIEKLVIDISGASDESVRSIFKTLPEISDMGNVGIWAEIGVIFLLFALGLEFSFKKLMDVGGKASIATLINLGSMIIIGYLAGQLFIVNLIDDWTRMDSIYLGCMLSMSSTTIIIKAFNDMGLQKKKFAGIVFGMLIVEDIAAIIMMVLLTTFASSQHIESGELANSVVKLFFFMLIWFIVGIYMIPTILKKLKKYLNDETLLIVAIGLCLGMVLFASIVGFSAALGAFIMGSILAETIESKHIEHLMEPLKNLFGAVFFVSVGMMIDPAIIAEYGVLVIILTLVVLIGRIIFATLGVMASGESLKVAMQSGFSLAQIGEFSFIIATLGVSLGVITDTLYPIIVAVSVITTFTTPYCIKLSDTAYGWLEKRVPDKFAKIKDGYGASGYDTVNKQNDWKKLLKSILTLVAVYFTISLAILLVFQNFITPYIVEYVPGSIWGQILAAIITLTLMAPFLRAIMMKKNRSEEFKNLWKDNRLNRGALVSLIVFRIIICIVLVLMVLIPLFPRLTVLMVIISLVVVTLIIFSQGFKAQSRRIEARFLENLNLKQKLKEKNAAILPTVANDLRSKNIHIAEFEISQSFSNIGKTLRELDFRQKTGVNIVTIVRGCNKINIPDGNTRIYPFDKLVVSGSDEEMQKLSQYLEEKTEQDLLMEEEAEYHICLSQYLVEPGSPLIDKSIVDAGIREKTECMVIGIDRGDESIINFTSGFVFQEGDVIWLAGEKNKLNSFEENIKASSIAS</sequence>
<keyword evidence="7 8" id="KW-0472">Membrane</keyword>
<dbReference type="Pfam" id="PF02080">
    <property type="entry name" value="TrkA_C"/>
    <property type="match status" value="2"/>
</dbReference>
<evidence type="ECO:0000256" key="2">
    <source>
        <dbReference type="ARBA" id="ARBA00005551"/>
    </source>
</evidence>
<feature type="transmembrane region" description="Helical" evidence="8">
    <location>
        <begin position="115"/>
        <end position="136"/>
    </location>
</feature>
<dbReference type="GO" id="GO:0015297">
    <property type="term" value="F:antiporter activity"/>
    <property type="evidence" value="ECO:0007669"/>
    <property type="project" value="InterPro"/>
</dbReference>
<keyword evidence="4" id="KW-0630">Potassium</keyword>
<feature type="transmembrane region" description="Helical" evidence="8">
    <location>
        <begin position="530"/>
        <end position="552"/>
    </location>
</feature>
<dbReference type="InterPro" id="IPR006037">
    <property type="entry name" value="RCK_C"/>
</dbReference>
<keyword evidence="4" id="KW-0633">Potassium transport</keyword>
<evidence type="ECO:0000256" key="6">
    <source>
        <dbReference type="ARBA" id="ARBA00022989"/>
    </source>
</evidence>
<feature type="domain" description="RCK C-terminal" evidence="9">
    <location>
        <begin position="700"/>
        <end position="784"/>
    </location>
</feature>
<feature type="transmembrane region" description="Helical" evidence="8">
    <location>
        <begin position="220"/>
        <end position="239"/>
    </location>
</feature>
<feature type="transmembrane region" description="Helical" evidence="8">
    <location>
        <begin position="7"/>
        <end position="28"/>
    </location>
</feature>
<evidence type="ECO:0000259" key="9">
    <source>
        <dbReference type="PROSITE" id="PS51202"/>
    </source>
</evidence>
<dbReference type="AlphaFoldDB" id="A0A212KBE6"/>
<evidence type="ECO:0000256" key="7">
    <source>
        <dbReference type="ARBA" id="ARBA00023136"/>
    </source>
</evidence>
<feature type="domain" description="RCK C-terminal" evidence="9">
    <location>
        <begin position="610"/>
        <end position="694"/>
    </location>
</feature>
<evidence type="ECO:0000256" key="4">
    <source>
        <dbReference type="ARBA" id="ARBA00022538"/>
    </source>
</evidence>
<evidence type="ECO:0000256" key="1">
    <source>
        <dbReference type="ARBA" id="ARBA00004141"/>
    </source>
</evidence>
<proteinExistence type="inferred from homology"/>
<comment type="subcellular location">
    <subcellularLocation>
        <location evidence="1">Membrane</location>
        <topology evidence="1">Multi-pass membrane protein</topology>
    </subcellularLocation>
</comment>